<dbReference type="PANTHER" id="PTHR12961:SF0">
    <property type="entry name" value="CONSERVED OLIGOMERIC GOLGI COMPLEX SUBUNIT 2"/>
    <property type="match status" value="1"/>
</dbReference>
<feature type="compositionally biased region" description="Polar residues" evidence="10">
    <location>
        <begin position="604"/>
        <end position="613"/>
    </location>
</feature>
<reference evidence="13" key="1">
    <citation type="submission" date="2023-07" db="EMBL/GenBank/DDBJ databases">
        <title>Chromosome-level genome assembly of Artemia franciscana.</title>
        <authorList>
            <person name="Jo E."/>
        </authorList>
    </citation>
    <scope>NUCLEOTIDE SEQUENCE</scope>
    <source>
        <tissue evidence="13">Whole body</tissue>
    </source>
</reference>
<dbReference type="EMBL" id="JAVRJZ010000019">
    <property type="protein sequence ID" value="KAK2707630.1"/>
    <property type="molecule type" value="Genomic_DNA"/>
</dbReference>
<gene>
    <name evidence="13" type="ORF">QYM36_015365</name>
</gene>
<evidence type="ECO:0000259" key="11">
    <source>
        <dbReference type="Pfam" id="PF06148"/>
    </source>
</evidence>
<dbReference type="InterPro" id="IPR024603">
    <property type="entry name" value="COG_complex_COG2_C"/>
</dbReference>
<evidence type="ECO:0000313" key="14">
    <source>
        <dbReference type="Proteomes" id="UP001187531"/>
    </source>
</evidence>
<evidence type="ECO:0000256" key="1">
    <source>
        <dbReference type="ARBA" id="ARBA00004395"/>
    </source>
</evidence>
<comment type="similarity">
    <text evidence="2">Belongs to the COG2 family.</text>
</comment>
<evidence type="ECO:0000313" key="13">
    <source>
        <dbReference type="EMBL" id="KAK2707631.1"/>
    </source>
</evidence>
<proteinExistence type="inferred from homology"/>
<dbReference type="GO" id="GO:0015031">
    <property type="term" value="P:protein transport"/>
    <property type="evidence" value="ECO:0007669"/>
    <property type="project" value="UniProtKB-KW"/>
</dbReference>
<dbReference type="GO" id="GO:0000139">
    <property type="term" value="C:Golgi membrane"/>
    <property type="evidence" value="ECO:0007669"/>
    <property type="project" value="UniProtKB-SubCell"/>
</dbReference>
<keyword evidence="6" id="KW-0333">Golgi apparatus</keyword>
<feature type="domain" description="COG complex component COG2 C-terminal" evidence="12">
    <location>
        <begin position="345"/>
        <end position="627"/>
    </location>
</feature>
<feature type="coiled-coil region" evidence="9">
    <location>
        <begin position="92"/>
        <end position="126"/>
    </location>
</feature>
<name>A0AA88HHK8_ARTSF</name>
<evidence type="ECO:0000256" key="2">
    <source>
        <dbReference type="ARBA" id="ARBA00007603"/>
    </source>
</evidence>
<feature type="domain" description="Conserved oligomeric Golgi complex subunit 2 N-terminal" evidence="11">
    <location>
        <begin position="9"/>
        <end position="81"/>
    </location>
</feature>
<dbReference type="InterPro" id="IPR024602">
    <property type="entry name" value="COG_su2_N"/>
</dbReference>
<comment type="caution">
    <text evidence="13">The sequence shown here is derived from an EMBL/GenBank/DDBJ whole genome shotgun (WGS) entry which is preliminary data.</text>
</comment>
<dbReference type="EMBL" id="JAVRJZ010000019">
    <property type="protein sequence ID" value="KAK2707631.1"/>
    <property type="molecule type" value="Genomic_DNA"/>
</dbReference>
<evidence type="ECO:0000256" key="6">
    <source>
        <dbReference type="ARBA" id="ARBA00023034"/>
    </source>
</evidence>
<dbReference type="PANTHER" id="PTHR12961">
    <property type="entry name" value="CONSERVED OLIGOMERIC GOLGI COMPLEX COMPONENT 2"/>
    <property type="match status" value="1"/>
</dbReference>
<dbReference type="GO" id="GO:0006891">
    <property type="term" value="P:intra-Golgi vesicle-mediated transport"/>
    <property type="evidence" value="ECO:0007669"/>
    <property type="project" value="TreeGrafter"/>
</dbReference>
<evidence type="ECO:0000256" key="10">
    <source>
        <dbReference type="SAM" id="MobiDB-lite"/>
    </source>
</evidence>
<dbReference type="GO" id="GO:0007030">
    <property type="term" value="P:Golgi organization"/>
    <property type="evidence" value="ECO:0007669"/>
    <property type="project" value="InterPro"/>
</dbReference>
<evidence type="ECO:0000256" key="3">
    <source>
        <dbReference type="ARBA" id="ARBA00020977"/>
    </source>
</evidence>
<dbReference type="InterPro" id="IPR009316">
    <property type="entry name" value="COG2"/>
</dbReference>
<accession>A0AA88HHK8</accession>
<evidence type="ECO:0000259" key="12">
    <source>
        <dbReference type="Pfam" id="PF12022"/>
    </source>
</evidence>
<evidence type="ECO:0000256" key="8">
    <source>
        <dbReference type="ARBA" id="ARBA00031344"/>
    </source>
</evidence>
<keyword evidence="7" id="KW-0472">Membrane</keyword>
<evidence type="ECO:0000256" key="5">
    <source>
        <dbReference type="ARBA" id="ARBA00022927"/>
    </source>
</evidence>
<evidence type="ECO:0000256" key="7">
    <source>
        <dbReference type="ARBA" id="ARBA00023136"/>
    </source>
</evidence>
<feature type="region of interest" description="Disordered" evidence="10">
    <location>
        <begin position="598"/>
        <end position="618"/>
    </location>
</feature>
<dbReference type="AlphaFoldDB" id="A0AA88HHK8"/>
<dbReference type="GO" id="GO:0017119">
    <property type="term" value="C:Golgi transport complex"/>
    <property type="evidence" value="ECO:0007669"/>
    <property type="project" value="TreeGrafter"/>
</dbReference>
<sequence length="650" mass="75208">MPAQQFEPCFEERDFFQTSFNPDQFLQKYQPVVSLDTLKEDLDTFHKDLRASLIGVINEDYQDFIGLASNLIGLETLTRNLKGPFTTHLEQLKVLQASLREALRDIEKCKEDKDNLKRKAGVAKCRTEIERICHGNINERPTERLVAELAYLRVLMEQWKKYISEEEKTLLSNLEEITAKKLSEMLAFTLKSQNRDESIVVLNFFILLGFNKTAEESVRLGFVRPLLEKLFETNTFGNEPAELDRFFFLLRNTIIGQFRTLLEISIQYLSYRGSTFSILINSLWPEIAAKVKDFDSLFSTLDMDHFQQRYLLTMNFLNWYEDLCGSYETIAPLKLREDYLALKNGWNYSAYYQARFQEIAGKLELALENPFNTPMSTSNGDFFKLASTSALWASLQACWSPNVFIPPLTHRFWKLTFQLLSRYNTWLQGLLEMGAKIAIEDWTKIYADIIELDRKLDLVKEMAFVKSQHPGNQLWSKLQGAFKECRSVIFSHREKVLQQAVGLLKDQSAVHLENITDIPRLYRRTNRVTPSTHCSYIDNAFQPLISFKVSYGEEMGDIETMSILEEVVCSILASYSAKVKELLESVAKTEESLKRFRKTREKTPTTQHISSGPSDEDKIRNQVSLDAQRFCSHVEELCPQLDTSLLSMCI</sequence>
<dbReference type="Proteomes" id="UP001187531">
    <property type="component" value="Unassembled WGS sequence"/>
</dbReference>
<keyword evidence="4" id="KW-0813">Transport</keyword>
<keyword evidence="5" id="KW-0653">Protein transport</keyword>
<evidence type="ECO:0000256" key="9">
    <source>
        <dbReference type="SAM" id="Coils"/>
    </source>
</evidence>
<organism evidence="13 14">
    <name type="scientific">Artemia franciscana</name>
    <name type="common">Brine shrimp</name>
    <name type="synonym">Artemia sanfranciscana</name>
    <dbReference type="NCBI Taxonomy" id="6661"/>
    <lineage>
        <taxon>Eukaryota</taxon>
        <taxon>Metazoa</taxon>
        <taxon>Ecdysozoa</taxon>
        <taxon>Arthropoda</taxon>
        <taxon>Crustacea</taxon>
        <taxon>Branchiopoda</taxon>
        <taxon>Anostraca</taxon>
        <taxon>Artemiidae</taxon>
        <taxon>Artemia</taxon>
    </lineage>
</organism>
<keyword evidence="14" id="KW-1185">Reference proteome</keyword>
<dbReference type="Pfam" id="PF06148">
    <property type="entry name" value="COG2_N"/>
    <property type="match status" value="1"/>
</dbReference>
<protein>
    <recommendedName>
        <fullName evidence="3">Conserved oligomeric Golgi complex subunit 2</fullName>
    </recommendedName>
    <alternativeName>
        <fullName evidence="8">Component of oligomeric Golgi complex 2</fullName>
    </alternativeName>
</protein>
<evidence type="ECO:0000256" key="4">
    <source>
        <dbReference type="ARBA" id="ARBA00022448"/>
    </source>
</evidence>
<keyword evidence="9" id="KW-0175">Coiled coil</keyword>
<dbReference type="Pfam" id="PF12022">
    <property type="entry name" value="COG2_C"/>
    <property type="match status" value="1"/>
</dbReference>
<comment type="subcellular location">
    <subcellularLocation>
        <location evidence="1">Golgi apparatus membrane</location>
        <topology evidence="1">Peripheral membrane protein</topology>
    </subcellularLocation>
</comment>